<comment type="subcellular location">
    <subcellularLocation>
        <location evidence="1">Mitochondrion inner membrane</location>
        <topology evidence="1">Single-pass membrane protein</topology>
    </subcellularLocation>
</comment>
<comment type="similarity">
    <text evidence="1">Belongs to the TIM50 family.</text>
</comment>
<feature type="region of interest" description="Disordered" evidence="2">
    <location>
        <begin position="120"/>
        <end position="150"/>
    </location>
</feature>
<dbReference type="GO" id="GO:0015031">
    <property type="term" value="P:protein transport"/>
    <property type="evidence" value="ECO:0007669"/>
    <property type="project" value="UniProtKB-KW"/>
</dbReference>
<keyword evidence="1" id="KW-0809">Transit peptide</keyword>
<dbReference type="EMBL" id="JAJJMA010086282">
    <property type="protein sequence ID" value="MCL7029053.1"/>
    <property type="molecule type" value="Genomic_DNA"/>
</dbReference>
<dbReference type="SUPFAM" id="SSF56784">
    <property type="entry name" value="HAD-like"/>
    <property type="match status" value="1"/>
</dbReference>
<keyword evidence="5" id="KW-1185">Reference proteome</keyword>
<evidence type="ECO:0000313" key="4">
    <source>
        <dbReference type="EMBL" id="MCL7029053.1"/>
    </source>
</evidence>
<sequence>MKNRPNSEYEVSLQTADQTGVIEEDTCNAVKAKRKRKSKRLTESQNNDPDETSQVEVPLSDGNDIGEELKPSKKRKKRVEPKNDDSDVIPRVKKEKSVKEKSLSDVISSYEKKKNVLMCKDQEVDRPSTSVNIDTNSMTKSDLPPKNNLDSDEETISLLIHRSKKKNLADSCGTRLLQSKEQSPSLSLQVPEASSKKSKRRIKSEKSSAMDVSLGMPSADNCDPASKKRKKNKRKEIVSVEVNENNVDAKKIHVTGGENLDASSNAGQMEEGTGHAALIGKIPSSPVTTPLSCTRKKLLVLDLNGILVDIVSNVPDGFKADTFIARKALFKRPFCDDFLKFLFQNFNVGVWSSRTKRNVDSVVDFVLGEMKKNLLFCWDQYHCTDTGYSTLENRQKPLVLKELKKLWNKHDRNLPWEKGTYNESNTVLLDDSPYKALRNPPHTAIFPPPYSFEDAGDKSLGNVFFKAVFFLCVLTSGK</sequence>
<dbReference type="PROSITE" id="PS50969">
    <property type="entry name" value="FCP1"/>
    <property type="match status" value="1"/>
</dbReference>
<protein>
    <recommendedName>
        <fullName evidence="1">Mitochondrial import inner membrane translocase subunit TIM50</fullName>
    </recommendedName>
</protein>
<keyword evidence="1" id="KW-0496">Mitochondrion</keyword>
<evidence type="ECO:0000256" key="2">
    <source>
        <dbReference type="SAM" id="MobiDB-lite"/>
    </source>
</evidence>
<comment type="subunit">
    <text evidence="1">Component of the TIM23 complex.</text>
</comment>
<feature type="region of interest" description="Disordered" evidence="2">
    <location>
        <begin position="176"/>
        <end position="235"/>
    </location>
</feature>
<dbReference type="InterPro" id="IPR023214">
    <property type="entry name" value="HAD_sf"/>
</dbReference>
<keyword evidence="1" id="KW-0653">Protein transport</keyword>
<evidence type="ECO:0000259" key="3">
    <source>
        <dbReference type="PROSITE" id="PS50969"/>
    </source>
</evidence>
<feature type="compositionally biased region" description="Polar residues" evidence="2">
    <location>
        <begin position="127"/>
        <end position="140"/>
    </location>
</feature>
<feature type="region of interest" description="Disordered" evidence="2">
    <location>
        <begin position="1"/>
        <end position="20"/>
    </location>
</feature>
<comment type="caution">
    <text evidence="4">The sequence shown here is derived from an EMBL/GenBank/DDBJ whole genome shotgun (WGS) entry which is preliminary data.</text>
</comment>
<dbReference type="Pfam" id="PF03031">
    <property type="entry name" value="NIF"/>
    <property type="match status" value="1"/>
</dbReference>
<feature type="domain" description="FCP1 homology" evidence="3">
    <location>
        <begin position="292"/>
        <end position="474"/>
    </location>
</feature>
<feature type="compositionally biased region" description="Basic and acidic residues" evidence="2">
    <location>
        <begin position="80"/>
        <end position="103"/>
    </location>
</feature>
<dbReference type="SMART" id="SM00577">
    <property type="entry name" value="CPDc"/>
    <property type="match status" value="1"/>
</dbReference>
<keyword evidence="1" id="KW-0813">Transport</keyword>
<dbReference type="GO" id="GO:0005744">
    <property type="term" value="C:TIM23 mitochondrial import inner membrane translocase complex"/>
    <property type="evidence" value="ECO:0007669"/>
    <property type="project" value="UniProtKB-UniRule"/>
</dbReference>
<organism evidence="4 5">
    <name type="scientific">Papaver nudicaule</name>
    <name type="common">Iceland poppy</name>
    <dbReference type="NCBI Taxonomy" id="74823"/>
    <lineage>
        <taxon>Eukaryota</taxon>
        <taxon>Viridiplantae</taxon>
        <taxon>Streptophyta</taxon>
        <taxon>Embryophyta</taxon>
        <taxon>Tracheophyta</taxon>
        <taxon>Spermatophyta</taxon>
        <taxon>Magnoliopsida</taxon>
        <taxon>Ranunculales</taxon>
        <taxon>Papaveraceae</taxon>
        <taxon>Papaveroideae</taxon>
        <taxon>Papaver</taxon>
    </lineage>
</organism>
<evidence type="ECO:0000313" key="5">
    <source>
        <dbReference type="Proteomes" id="UP001177140"/>
    </source>
</evidence>
<dbReference type="AlphaFoldDB" id="A0AA41S9G0"/>
<reference evidence="4" key="1">
    <citation type="submission" date="2022-03" db="EMBL/GenBank/DDBJ databases">
        <title>A functionally conserved STORR gene fusion in Papaver species that diverged 16.8 million years ago.</title>
        <authorList>
            <person name="Catania T."/>
        </authorList>
    </citation>
    <scope>NUCLEOTIDE SEQUENCE</scope>
    <source>
        <strain evidence="4">S-191538</strain>
    </source>
</reference>
<accession>A0AA41S9G0</accession>
<dbReference type="PANTHER" id="PTHR12210">
    <property type="entry name" value="DULLARD PROTEIN PHOSPHATASE"/>
    <property type="match status" value="1"/>
</dbReference>
<keyword evidence="1" id="KW-0811">Translocation</keyword>
<dbReference type="InterPro" id="IPR036412">
    <property type="entry name" value="HAD-like_sf"/>
</dbReference>
<gene>
    <name evidence="4" type="ORF">MKW94_009777</name>
</gene>
<dbReference type="InterPro" id="IPR050365">
    <property type="entry name" value="TIM50"/>
</dbReference>
<proteinExistence type="inferred from homology"/>
<dbReference type="Gene3D" id="3.40.50.1000">
    <property type="entry name" value="HAD superfamily/HAD-like"/>
    <property type="match status" value="1"/>
</dbReference>
<comment type="function">
    <text evidence="1">Essential component of the TIM23 complex, a complex that mediates the translocation of transit peptide-containing proteins across the mitochondrial inner membrane.</text>
</comment>
<name>A0AA41S9G0_PAPNU</name>
<dbReference type="InterPro" id="IPR004274">
    <property type="entry name" value="FCP1_dom"/>
</dbReference>
<evidence type="ECO:0000256" key="1">
    <source>
        <dbReference type="RuleBase" id="RU365079"/>
    </source>
</evidence>
<feature type="compositionally biased region" description="Polar residues" evidence="2">
    <location>
        <begin position="176"/>
        <end position="188"/>
    </location>
</feature>
<feature type="region of interest" description="Disordered" evidence="2">
    <location>
        <begin position="29"/>
        <end position="105"/>
    </location>
</feature>
<dbReference type="Proteomes" id="UP001177140">
    <property type="component" value="Unassembled WGS sequence"/>
</dbReference>